<keyword evidence="2" id="KW-0812">Transmembrane</keyword>
<keyword evidence="4" id="KW-1185">Reference proteome</keyword>
<proteinExistence type="predicted"/>
<dbReference type="Pfam" id="PF04186">
    <property type="entry name" value="FxsA"/>
    <property type="match status" value="1"/>
</dbReference>
<sequence>MWLFVAFLLVPLIEIGLFIQVGGWIGLWPTLGIVVLTAILGTFLVRSQGVMAINNLRGSFSRLEDPSEPLAHGAMILIAGALLLTPGFFTDAVGFALLTPPVRLTLISYLKKRIKVQRFEMGPEPDPFRRDPQPRPQPRDTVIDGDFRDVTETKKPTHQGSGWTKH</sequence>
<accession>A0A1M5UE90</accession>
<feature type="compositionally biased region" description="Basic and acidic residues" evidence="1">
    <location>
        <begin position="126"/>
        <end position="155"/>
    </location>
</feature>
<evidence type="ECO:0000256" key="2">
    <source>
        <dbReference type="SAM" id="Phobius"/>
    </source>
</evidence>
<feature type="transmembrane region" description="Helical" evidence="2">
    <location>
        <begin position="28"/>
        <end position="48"/>
    </location>
</feature>
<keyword evidence="2" id="KW-1133">Transmembrane helix</keyword>
<dbReference type="NCBIfam" id="NF008528">
    <property type="entry name" value="PRK11463.1-2"/>
    <property type="match status" value="1"/>
</dbReference>
<feature type="transmembrane region" description="Helical" evidence="2">
    <location>
        <begin position="92"/>
        <end position="110"/>
    </location>
</feature>
<dbReference type="EMBL" id="FQXC01000003">
    <property type="protein sequence ID" value="SHH61375.1"/>
    <property type="molecule type" value="Genomic_DNA"/>
</dbReference>
<dbReference type="RefSeq" id="WP_072778052.1">
    <property type="nucleotide sequence ID" value="NZ_FQXC01000003.1"/>
</dbReference>
<dbReference type="PANTHER" id="PTHR35335:SF1">
    <property type="entry name" value="UPF0716 PROTEIN FXSA"/>
    <property type="match status" value="1"/>
</dbReference>
<dbReference type="Proteomes" id="UP000184221">
    <property type="component" value="Unassembled WGS sequence"/>
</dbReference>
<gene>
    <name evidence="3" type="ORF">SAMN05443551_2605</name>
</gene>
<name>A0A1M5UE90_9RHOB</name>
<dbReference type="AlphaFoldDB" id="A0A1M5UE90"/>
<dbReference type="STRING" id="996342.SAMN05443551_2605"/>
<evidence type="ECO:0000313" key="4">
    <source>
        <dbReference type="Proteomes" id="UP000184221"/>
    </source>
</evidence>
<dbReference type="PANTHER" id="PTHR35335">
    <property type="entry name" value="UPF0716 PROTEIN FXSA"/>
    <property type="match status" value="1"/>
</dbReference>
<feature type="region of interest" description="Disordered" evidence="1">
    <location>
        <begin position="121"/>
        <end position="166"/>
    </location>
</feature>
<dbReference type="OrthoDB" id="9792788at2"/>
<dbReference type="InterPro" id="IPR007313">
    <property type="entry name" value="FxsA"/>
</dbReference>
<organism evidence="3 4">
    <name type="scientific">Marivita hallyeonensis</name>
    <dbReference type="NCBI Taxonomy" id="996342"/>
    <lineage>
        <taxon>Bacteria</taxon>
        <taxon>Pseudomonadati</taxon>
        <taxon>Pseudomonadota</taxon>
        <taxon>Alphaproteobacteria</taxon>
        <taxon>Rhodobacterales</taxon>
        <taxon>Roseobacteraceae</taxon>
        <taxon>Marivita</taxon>
    </lineage>
</organism>
<keyword evidence="2" id="KW-0472">Membrane</keyword>
<feature type="transmembrane region" description="Helical" evidence="2">
    <location>
        <begin position="69"/>
        <end position="86"/>
    </location>
</feature>
<protein>
    <submittedName>
        <fullName evidence="3">UPF0716 protein FxsA</fullName>
    </submittedName>
</protein>
<evidence type="ECO:0000256" key="1">
    <source>
        <dbReference type="SAM" id="MobiDB-lite"/>
    </source>
</evidence>
<evidence type="ECO:0000313" key="3">
    <source>
        <dbReference type="EMBL" id="SHH61375.1"/>
    </source>
</evidence>
<reference evidence="3 4" key="1">
    <citation type="submission" date="2016-11" db="EMBL/GenBank/DDBJ databases">
        <authorList>
            <person name="Jaros S."/>
            <person name="Januszkiewicz K."/>
            <person name="Wedrychowicz H."/>
        </authorList>
    </citation>
    <scope>NUCLEOTIDE SEQUENCE [LARGE SCALE GENOMIC DNA]</scope>
    <source>
        <strain evidence="3 4">DSM 29431</strain>
    </source>
</reference>
<dbReference type="GO" id="GO:0016020">
    <property type="term" value="C:membrane"/>
    <property type="evidence" value="ECO:0007669"/>
    <property type="project" value="InterPro"/>
</dbReference>